<dbReference type="PANTHER" id="PTHR21240">
    <property type="entry name" value="2-AMINO-3-CARBOXYLMUCONATE-6-SEMIALDEHYDE DECARBOXYLASE"/>
    <property type="match status" value="1"/>
</dbReference>
<organism evidence="3 4">
    <name type="scientific">Halobacillus faecis</name>
    <dbReference type="NCBI Taxonomy" id="360184"/>
    <lineage>
        <taxon>Bacteria</taxon>
        <taxon>Bacillati</taxon>
        <taxon>Bacillota</taxon>
        <taxon>Bacilli</taxon>
        <taxon>Bacillales</taxon>
        <taxon>Bacillaceae</taxon>
        <taxon>Halobacillus</taxon>
    </lineage>
</organism>
<dbReference type="EMBL" id="BJYD01000024">
    <property type="protein sequence ID" value="GEN54509.1"/>
    <property type="molecule type" value="Genomic_DNA"/>
</dbReference>
<dbReference type="GO" id="GO:0016831">
    <property type="term" value="F:carboxy-lyase activity"/>
    <property type="evidence" value="ECO:0007669"/>
    <property type="project" value="InterPro"/>
</dbReference>
<sequence>MSVIDMHHHILNVPNYTENLIKHMDRIGIDRVCLSGLGLPSDNWLGDLSPTNEDVRKAMKDFPDRVIGFGVIRLGESTIEDVERLYAEGFRGIKTTRPLHNYDDPRYDPIYAKIEELGMPVLFHTGFILQTKVDQRDDVSSARMRPVMLDRVARSFPNLTMFIAHLGMPWHEEAAMMARFHPNAYVDLSGSPMGWRNRKSPSFFQDLFYWEGAFNKLVFGSDVHFDDLEASYNDHKNLFQMLNLDENTQKRILSGNVNAILNL</sequence>
<evidence type="ECO:0000259" key="2">
    <source>
        <dbReference type="Pfam" id="PF04909"/>
    </source>
</evidence>
<evidence type="ECO:0000313" key="4">
    <source>
        <dbReference type="Proteomes" id="UP000321886"/>
    </source>
</evidence>
<dbReference type="GO" id="GO:0016787">
    <property type="term" value="F:hydrolase activity"/>
    <property type="evidence" value="ECO:0007669"/>
    <property type="project" value="InterPro"/>
</dbReference>
<dbReference type="Proteomes" id="UP000321886">
    <property type="component" value="Unassembled WGS sequence"/>
</dbReference>
<gene>
    <name evidence="3" type="ORF">HFA01_27710</name>
</gene>
<keyword evidence="4" id="KW-1185">Reference proteome</keyword>
<evidence type="ECO:0000313" key="3">
    <source>
        <dbReference type="EMBL" id="GEN54509.1"/>
    </source>
</evidence>
<keyword evidence="1" id="KW-0456">Lyase</keyword>
<dbReference type="Pfam" id="PF04909">
    <property type="entry name" value="Amidohydro_2"/>
    <property type="match status" value="1"/>
</dbReference>
<feature type="domain" description="Amidohydrolase-related" evidence="2">
    <location>
        <begin position="4"/>
        <end position="256"/>
    </location>
</feature>
<dbReference type="Gene3D" id="3.20.20.140">
    <property type="entry name" value="Metal-dependent hydrolases"/>
    <property type="match status" value="1"/>
</dbReference>
<comment type="caution">
    <text evidence="3">The sequence shown here is derived from an EMBL/GenBank/DDBJ whole genome shotgun (WGS) entry which is preliminary data.</text>
</comment>
<reference evidence="3 4" key="1">
    <citation type="submission" date="2019-07" db="EMBL/GenBank/DDBJ databases">
        <title>Whole genome shotgun sequence of Halobacillus faecis NBRC 103569.</title>
        <authorList>
            <person name="Hosoyama A."/>
            <person name="Uohara A."/>
            <person name="Ohji S."/>
            <person name="Ichikawa N."/>
        </authorList>
    </citation>
    <scope>NUCLEOTIDE SEQUENCE [LARGE SCALE GENOMIC DNA]</scope>
    <source>
        <strain evidence="3 4">NBRC 103569</strain>
    </source>
</reference>
<dbReference type="InterPro" id="IPR006680">
    <property type="entry name" value="Amidohydro-rel"/>
</dbReference>
<dbReference type="AlphaFoldDB" id="A0A511WTP9"/>
<dbReference type="RefSeq" id="WP_146817137.1">
    <property type="nucleotide sequence ID" value="NZ_BJYD01000024.1"/>
</dbReference>
<dbReference type="OrthoDB" id="9771932at2"/>
<dbReference type="InterPro" id="IPR032466">
    <property type="entry name" value="Metal_Hydrolase"/>
</dbReference>
<accession>A0A511WTP9</accession>
<protein>
    <recommendedName>
        <fullName evidence="2">Amidohydrolase-related domain-containing protein</fullName>
    </recommendedName>
</protein>
<proteinExistence type="predicted"/>
<dbReference type="SUPFAM" id="SSF51556">
    <property type="entry name" value="Metallo-dependent hydrolases"/>
    <property type="match status" value="1"/>
</dbReference>
<evidence type="ECO:0000256" key="1">
    <source>
        <dbReference type="ARBA" id="ARBA00023239"/>
    </source>
</evidence>
<name>A0A511WTP9_9BACI</name>
<dbReference type="InterPro" id="IPR032465">
    <property type="entry name" value="ACMSD"/>
</dbReference>